<name>A0A388KSG9_CHABU</name>
<gene>
    <name evidence="2" type="ORF">CBR_g12729</name>
</gene>
<accession>A0A388KSG9</accession>
<dbReference type="Proteomes" id="UP000265515">
    <property type="component" value="Unassembled WGS sequence"/>
</dbReference>
<keyword evidence="1" id="KW-1133">Transmembrane helix</keyword>
<comment type="caution">
    <text evidence="2">The sequence shown here is derived from an EMBL/GenBank/DDBJ whole genome shotgun (WGS) entry which is preliminary data.</text>
</comment>
<proteinExistence type="predicted"/>
<keyword evidence="3" id="KW-1185">Reference proteome</keyword>
<sequence>MPARDVVGDVVRFLVLALAEEHMGAMHGNASYVAHMEPPYVREVTFTGWSKLGSRRTAYDCVAQMVDRSRAMHGHEHSSGTNACNQRHPPNNEDSSCCLLAFVNVFCAIAIPSSFVGVLNDDDDDDVMVTTLMTMKSAMTMKYVMTKMMMMMKYVPSMMMIKYVPSMMTMMTVMTVMTMMMVMMVTMVFMFLTMKCVKMMMMMMMITTVVMLMTVMTIMTMMTSTTTQAFMFRYWMTTCRR</sequence>
<dbReference type="AlphaFoldDB" id="A0A388KSG9"/>
<keyword evidence="1" id="KW-0472">Membrane</keyword>
<reference evidence="2 3" key="1">
    <citation type="journal article" date="2018" name="Cell">
        <title>The Chara Genome: Secondary Complexity and Implications for Plant Terrestrialization.</title>
        <authorList>
            <person name="Nishiyama T."/>
            <person name="Sakayama H."/>
            <person name="Vries J.D."/>
            <person name="Buschmann H."/>
            <person name="Saint-Marcoux D."/>
            <person name="Ullrich K.K."/>
            <person name="Haas F.B."/>
            <person name="Vanderstraeten L."/>
            <person name="Becker D."/>
            <person name="Lang D."/>
            <person name="Vosolsobe S."/>
            <person name="Rombauts S."/>
            <person name="Wilhelmsson P.K.I."/>
            <person name="Janitza P."/>
            <person name="Kern R."/>
            <person name="Heyl A."/>
            <person name="Rumpler F."/>
            <person name="Villalobos L.I.A.C."/>
            <person name="Clay J.M."/>
            <person name="Skokan R."/>
            <person name="Toyoda A."/>
            <person name="Suzuki Y."/>
            <person name="Kagoshima H."/>
            <person name="Schijlen E."/>
            <person name="Tajeshwar N."/>
            <person name="Catarino B."/>
            <person name="Hetherington A.J."/>
            <person name="Saltykova A."/>
            <person name="Bonnot C."/>
            <person name="Breuninger H."/>
            <person name="Symeonidi A."/>
            <person name="Radhakrishnan G.V."/>
            <person name="Van Nieuwerburgh F."/>
            <person name="Deforce D."/>
            <person name="Chang C."/>
            <person name="Karol K.G."/>
            <person name="Hedrich R."/>
            <person name="Ulvskov P."/>
            <person name="Glockner G."/>
            <person name="Delwiche C.F."/>
            <person name="Petrasek J."/>
            <person name="Van de Peer Y."/>
            <person name="Friml J."/>
            <person name="Beilby M."/>
            <person name="Dolan L."/>
            <person name="Kohara Y."/>
            <person name="Sugano S."/>
            <person name="Fujiyama A."/>
            <person name="Delaux P.-M."/>
            <person name="Quint M."/>
            <person name="TheiBen G."/>
            <person name="Hagemann M."/>
            <person name="Harholt J."/>
            <person name="Dunand C."/>
            <person name="Zachgo S."/>
            <person name="Langdale J."/>
            <person name="Maumus F."/>
            <person name="Straeten D.V.D."/>
            <person name="Gould S.B."/>
            <person name="Rensing S.A."/>
        </authorList>
    </citation>
    <scope>NUCLEOTIDE SEQUENCE [LARGE SCALE GENOMIC DNA]</scope>
    <source>
        <strain evidence="2 3">S276</strain>
    </source>
</reference>
<feature type="transmembrane region" description="Helical" evidence="1">
    <location>
        <begin position="97"/>
        <end position="115"/>
    </location>
</feature>
<protein>
    <submittedName>
        <fullName evidence="2">Uncharacterized protein</fullName>
    </submittedName>
</protein>
<feature type="transmembrane region" description="Helical" evidence="1">
    <location>
        <begin position="127"/>
        <end position="145"/>
    </location>
</feature>
<feature type="transmembrane region" description="Helical" evidence="1">
    <location>
        <begin position="166"/>
        <end position="193"/>
    </location>
</feature>
<evidence type="ECO:0000313" key="3">
    <source>
        <dbReference type="Proteomes" id="UP000265515"/>
    </source>
</evidence>
<organism evidence="2 3">
    <name type="scientific">Chara braunii</name>
    <name type="common">Braun's stonewort</name>
    <dbReference type="NCBI Taxonomy" id="69332"/>
    <lineage>
        <taxon>Eukaryota</taxon>
        <taxon>Viridiplantae</taxon>
        <taxon>Streptophyta</taxon>
        <taxon>Charophyceae</taxon>
        <taxon>Charales</taxon>
        <taxon>Characeae</taxon>
        <taxon>Chara</taxon>
    </lineage>
</organism>
<evidence type="ECO:0000256" key="1">
    <source>
        <dbReference type="SAM" id="Phobius"/>
    </source>
</evidence>
<dbReference type="EMBL" id="BFEA01000176">
    <property type="protein sequence ID" value="GBG73010.1"/>
    <property type="molecule type" value="Genomic_DNA"/>
</dbReference>
<feature type="transmembrane region" description="Helical" evidence="1">
    <location>
        <begin position="199"/>
        <end position="223"/>
    </location>
</feature>
<dbReference type="Gramene" id="GBG73010">
    <property type="protein sequence ID" value="GBG73010"/>
    <property type="gene ID" value="CBR_g12729"/>
</dbReference>
<evidence type="ECO:0000313" key="2">
    <source>
        <dbReference type="EMBL" id="GBG73010.1"/>
    </source>
</evidence>
<keyword evidence="1" id="KW-0812">Transmembrane</keyword>